<sequence length="1005" mass="110618">MKLSHTLLAVLAAPLAQGLTLGNRHQAYNIIEPGKRDLLQNIITWDEKSLFIRGERAMMFSGEFHPFRLPVPSLYLDVFQKIKAMGFNMVSFYVDWALLEGKPGDFRADGIFALEPFFEAATKAGIYLLARPGPYINAEVSGGGYPGWLQRIKGTLRTDAPDYLKATDNYMANIGAIIANAQITNGGPVILWQPENEYSWSTIKPFPNKKYMQYVIDQARKAGIVVPLINNDSGPGGTGAPGTGEGAVDIYGFDSYPLGFDCGNPDVWPAGNLPTTLRKTHMKLSPSTPFSIPEFQGGSYDPFGGYGFDQCYKLVNHEFSRVFDKNNFAGGVNIFNIYMIFGGTNWGNLGHPNGYTSYDYGASIREDRYIDREKYSEMKLEAQFMRVSPSYLETTPGDLTTSVYSDNKNIAITPLISNKTGNYFVVRHADYASHDTATYTVMLPTSQGTLSIPQTGGKLTLSGRDSKFHVTDYPVGDHTLLYSTAEIMTWQKFDNQTLVIMYGGPGELHEFALKDAIGVDNSYGSKMAYKQRNSSVIVQFTPTPERQVIRFGDLTVFMLDRNSAYNYWVPTLPKDGSAYGSSVMNPDTIIVNGGYLVRSASVDDNVVSIQADFNQTTSLEIIGAPKSASQLSINGQSTPFKLTDDGTWLSTPKISFPTVSLPDLKSLDWYAIDSLPEIKPDYDDSKWAKADHKTTNNPSGSPLKTPVSLYGSDYGFNTGNMLFRGTFTATGGEDKLILTSSGGEAYAISAWINQTFIGSFDGNKDWDTVIVTHTMPKLQANGTYILTVLIDSLGFNENLVPGNDDMKAPRGILDYTLHTTTSDTPTPITDWKIAGNLGGEDYVDKFRGPLNEGGLFFERNGYHQPSPPLDAFTKATPFDGTNKEGVTYYTAKFDLDLPADQYDMPIAFSFVNSTATANYRALLYVNGFQYGKYVSNIGPQTEFPVPEGILNYNGENWLGVSVWALDGSGAKVPGLSLTSRPPVLSSRNKVDFVKGPSYSKRHEAF</sequence>
<comment type="caution">
    <text evidence="1">The sequence shown here is derived from an EMBL/GenBank/DDBJ whole genome shotgun (WGS) entry which is preliminary data.</text>
</comment>
<proteinExistence type="predicted"/>
<dbReference type="Proteomes" id="UP001148737">
    <property type="component" value="Unassembled WGS sequence"/>
</dbReference>
<organism evidence="1 2">
    <name type="scientific">Lecanicillium saksenae</name>
    <dbReference type="NCBI Taxonomy" id="468837"/>
    <lineage>
        <taxon>Eukaryota</taxon>
        <taxon>Fungi</taxon>
        <taxon>Dikarya</taxon>
        <taxon>Ascomycota</taxon>
        <taxon>Pezizomycotina</taxon>
        <taxon>Sordariomycetes</taxon>
        <taxon>Hypocreomycetidae</taxon>
        <taxon>Hypocreales</taxon>
        <taxon>Cordycipitaceae</taxon>
        <taxon>Lecanicillium</taxon>
    </lineage>
</organism>
<keyword evidence="2" id="KW-1185">Reference proteome</keyword>
<reference evidence="1" key="1">
    <citation type="submission" date="2022-07" db="EMBL/GenBank/DDBJ databases">
        <title>Genome Sequence of Lecanicillium saksenae.</title>
        <authorList>
            <person name="Buettner E."/>
        </authorList>
    </citation>
    <scope>NUCLEOTIDE SEQUENCE</scope>
    <source>
        <strain evidence="1">VT-O1</strain>
    </source>
</reference>
<accession>A0ACC1QUQ5</accession>
<name>A0ACC1QUQ5_9HYPO</name>
<protein>
    <submittedName>
        <fullName evidence="1">Uncharacterized protein</fullName>
    </submittedName>
</protein>
<evidence type="ECO:0000313" key="2">
    <source>
        <dbReference type="Proteomes" id="UP001148737"/>
    </source>
</evidence>
<dbReference type="EMBL" id="JANAKD010000685">
    <property type="protein sequence ID" value="KAJ3490525.1"/>
    <property type="molecule type" value="Genomic_DNA"/>
</dbReference>
<gene>
    <name evidence="1" type="ORF">NLG97_g5760</name>
</gene>
<evidence type="ECO:0000313" key="1">
    <source>
        <dbReference type="EMBL" id="KAJ3490525.1"/>
    </source>
</evidence>